<dbReference type="Gene3D" id="1.10.510.10">
    <property type="entry name" value="Transferase(Phosphotransferase) domain 1"/>
    <property type="match status" value="1"/>
</dbReference>
<dbReference type="InterPro" id="IPR000719">
    <property type="entry name" value="Prot_kinase_dom"/>
</dbReference>
<dbReference type="Gene3D" id="3.30.200.20">
    <property type="entry name" value="Phosphorylase Kinase, domain 1"/>
    <property type="match status" value="1"/>
</dbReference>
<keyword evidence="2" id="KW-0238">DNA-binding</keyword>
<sequence length="438" mass="49460">MGSLKVGDTVKMKYGGEAKVLAEFGSGGQGTVYKVSYNGKEYALKWYHKDVFKGKEKDFYQNLENNIQKGAPTKDFLWPLGITEVHAGVFGYIMDVRPTGYYELTEFFVGSKKQKQVRFKSFNAVADAAINIIQAFRELHNSGYSYQDINNGNFFINPENGKVLICDNDNVSPFGVNLGILGKQRYMAPEVVTGKNDPDKQSDRFSLAVILFRLLFINHPLEGKRSTPPCMTKELERRYYGEEPVFVMDPNDDRNRPVPGTDKNLKTFWPVYPQYIKDLFIRAFSSDVMLKKAPRVIEKEWLDVFFRFKASVVKCPHCKEETFISQQGNNTCIECKKKITVPNAIQFSTVTVPLYPGTKLMMWHADSSQNDVETKLGEIVANPSNPNMFGIKNLSTLSWKVNLPDGSQKPLAPGAVVPVKKDFTIECTTNPKDAGKII</sequence>
<dbReference type="RefSeq" id="WP_055052458.1">
    <property type="nucleotide sequence ID" value="NZ_CYZA01000001.1"/>
</dbReference>
<keyword evidence="2" id="KW-0808">Transferase</keyword>
<accession>A0A173WK52</accession>
<evidence type="ECO:0000313" key="2">
    <source>
        <dbReference type="EMBL" id="CUN39420.1"/>
    </source>
</evidence>
<dbReference type="Pfam" id="PF00069">
    <property type="entry name" value="Pkinase"/>
    <property type="match status" value="1"/>
</dbReference>
<dbReference type="AlphaFoldDB" id="A0A173WK52"/>
<gene>
    <name evidence="2" type="ORF">ERS852395_00181</name>
</gene>
<feature type="domain" description="Protein kinase" evidence="1">
    <location>
        <begin position="18"/>
        <end position="306"/>
    </location>
</feature>
<dbReference type="EMBL" id="CYZA01000001">
    <property type="protein sequence ID" value="CUN39420.1"/>
    <property type="molecule type" value="Genomic_DNA"/>
</dbReference>
<dbReference type="PANTHER" id="PTHR44167">
    <property type="entry name" value="OVARIAN-SPECIFIC SERINE/THREONINE-PROTEIN KINASE LOK-RELATED"/>
    <property type="match status" value="1"/>
</dbReference>
<dbReference type="SMART" id="SM00220">
    <property type="entry name" value="S_TKc"/>
    <property type="match status" value="1"/>
</dbReference>
<organism evidence="2 3">
    <name type="scientific">Blautia obeum</name>
    <dbReference type="NCBI Taxonomy" id="40520"/>
    <lineage>
        <taxon>Bacteria</taxon>
        <taxon>Bacillati</taxon>
        <taxon>Bacillota</taxon>
        <taxon>Clostridia</taxon>
        <taxon>Lachnospirales</taxon>
        <taxon>Lachnospiraceae</taxon>
        <taxon>Blautia</taxon>
    </lineage>
</organism>
<proteinExistence type="predicted"/>
<dbReference type="GO" id="GO:0004674">
    <property type="term" value="F:protein serine/threonine kinase activity"/>
    <property type="evidence" value="ECO:0007669"/>
    <property type="project" value="TreeGrafter"/>
</dbReference>
<evidence type="ECO:0000313" key="3">
    <source>
        <dbReference type="Proteomes" id="UP000095447"/>
    </source>
</evidence>
<dbReference type="InterPro" id="IPR011009">
    <property type="entry name" value="Kinase-like_dom_sf"/>
</dbReference>
<reference evidence="2 3" key="1">
    <citation type="submission" date="2015-09" db="EMBL/GenBank/DDBJ databases">
        <authorList>
            <consortium name="Pathogen Informatics"/>
        </authorList>
    </citation>
    <scope>NUCLEOTIDE SEQUENCE [LARGE SCALE GENOMIC DNA]</scope>
    <source>
        <strain evidence="2 3">2789STDY5608838</strain>
    </source>
</reference>
<evidence type="ECO:0000259" key="1">
    <source>
        <dbReference type="PROSITE" id="PS50011"/>
    </source>
</evidence>
<dbReference type="GO" id="GO:0005524">
    <property type="term" value="F:ATP binding"/>
    <property type="evidence" value="ECO:0007669"/>
    <property type="project" value="InterPro"/>
</dbReference>
<dbReference type="PANTHER" id="PTHR44167:SF24">
    <property type="entry name" value="SERINE_THREONINE-PROTEIN KINASE CHK2"/>
    <property type="match status" value="1"/>
</dbReference>
<dbReference type="Proteomes" id="UP000095447">
    <property type="component" value="Unassembled WGS sequence"/>
</dbReference>
<name>A0A173WK52_9FIRM</name>
<dbReference type="SUPFAM" id="SSF56112">
    <property type="entry name" value="Protein kinase-like (PK-like)"/>
    <property type="match status" value="1"/>
</dbReference>
<protein>
    <submittedName>
        <fullName evidence="2">Uncharacterized protein with protein kinase and helix-hairpin-helix DNA-binding domains</fullName>
    </submittedName>
</protein>
<dbReference type="PROSITE" id="PS50011">
    <property type="entry name" value="PROTEIN_KINASE_DOM"/>
    <property type="match status" value="1"/>
</dbReference>
<keyword evidence="2" id="KW-0418">Kinase</keyword>
<dbReference type="GO" id="GO:0003677">
    <property type="term" value="F:DNA binding"/>
    <property type="evidence" value="ECO:0007669"/>
    <property type="project" value="UniProtKB-KW"/>
</dbReference>